<protein>
    <submittedName>
        <fullName evidence="1">Uncharacterized protein</fullName>
    </submittedName>
</protein>
<gene>
    <name evidence="1" type="ORF">N7509_011476</name>
</gene>
<dbReference type="RefSeq" id="XP_056482143.1">
    <property type="nucleotide sequence ID" value="XM_056636113.1"/>
</dbReference>
<proteinExistence type="predicted"/>
<dbReference type="PANTHER" id="PTHR37535:SF2">
    <property type="entry name" value="FINGER DOMAIN PROTEIN, PUTATIVE (AFU_ORTHOLOGUE AFUA_6G09300)-RELATED"/>
    <property type="match status" value="1"/>
</dbReference>
<evidence type="ECO:0000313" key="1">
    <source>
        <dbReference type="EMBL" id="KAJ5378357.1"/>
    </source>
</evidence>
<name>A0A9W9VDV4_9EURO</name>
<dbReference type="GeneID" id="81375093"/>
<dbReference type="Pfam" id="PF11917">
    <property type="entry name" value="DUF3435"/>
    <property type="match status" value="2"/>
</dbReference>
<dbReference type="AlphaFoldDB" id="A0A9W9VDV4"/>
<organism evidence="1 2">
    <name type="scientific">Penicillium cosmopolitanum</name>
    <dbReference type="NCBI Taxonomy" id="1131564"/>
    <lineage>
        <taxon>Eukaryota</taxon>
        <taxon>Fungi</taxon>
        <taxon>Dikarya</taxon>
        <taxon>Ascomycota</taxon>
        <taxon>Pezizomycotina</taxon>
        <taxon>Eurotiomycetes</taxon>
        <taxon>Eurotiomycetidae</taxon>
        <taxon>Eurotiales</taxon>
        <taxon>Aspergillaceae</taxon>
        <taxon>Penicillium</taxon>
    </lineage>
</organism>
<reference evidence="1" key="2">
    <citation type="journal article" date="2023" name="IMA Fungus">
        <title>Comparative genomic study of the Penicillium genus elucidates a diverse pangenome and 15 lateral gene transfer events.</title>
        <authorList>
            <person name="Petersen C."/>
            <person name="Sorensen T."/>
            <person name="Nielsen M.R."/>
            <person name="Sondergaard T.E."/>
            <person name="Sorensen J.L."/>
            <person name="Fitzpatrick D.A."/>
            <person name="Frisvad J.C."/>
            <person name="Nielsen K.L."/>
        </authorList>
    </citation>
    <scope>NUCLEOTIDE SEQUENCE</scope>
    <source>
        <strain evidence="1">IBT 29677</strain>
    </source>
</reference>
<comment type="caution">
    <text evidence="1">The sequence shown here is derived from an EMBL/GenBank/DDBJ whole genome shotgun (WGS) entry which is preliminary data.</text>
</comment>
<dbReference type="EMBL" id="JAPZBU010000011">
    <property type="protein sequence ID" value="KAJ5378357.1"/>
    <property type="molecule type" value="Genomic_DNA"/>
</dbReference>
<sequence>MLSPHTFLLGILFYNNAFRAPRIRSIGDLRRLFLESDRQQIEIPLKPEKSENYIFCKIKGIKGLIKYHYNQPISKRLVSNAQQNLIIKYTDIRTFLNHYLPRRIGTDIQSLIQGLEPDSAIIRARPRKLTDKQKASVEEDSKLKEAIKKRDIFSKKLYQDKKKITNTRNRLFYNLRKYIQEEFDSQQAVTDIKRQLAEGILYKQETKEILLTEEHILPKQISLLEKLTT</sequence>
<evidence type="ECO:0000313" key="2">
    <source>
        <dbReference type="Proteomes" id="UP001147747"/>
    </source>
</evidence>
<accession>A0A9W9VDV4</accession>
<dbReference type="Proteomes" id="UP001147747">
    <property type="component" value="Unassembled WGS sequence"/>
</dbReference>
<dbReference type="OrthoDB" id="4485682at2759"/>
<keyword evidence="2" id="KW-1185">Reference proteome</keyword>
<dbReference type="PANTHER" id="PTHR37535">
    <property type="entry name" value="FLUG DOMAIN PROTEIN"/>
    <property type="match status" value="1"/>
</dbReference>
<reference evidence="1" key="1">
    <citation type="submission" date="2022-12" db="EMBL/GenBank/DDBJ databases">
        <authorList>
            <person name="Petersen C."/>
        </authorList>
    </citation>
    <scope>NUCLEOTIDE SEQUENCE</scope>
    <source>
        <strain evidence="1">IBT 29677</strain>
    </source>
</reference>
<dbReference type="InterPro" id="IPR021842">
    <property type="entry name" value="DUF3435"/>
</dbReference>